<organism evidence="2 3">
    <name type="scientific">Zhouia amylolytica</name>
    <dbReference type="NCBI Taxonomy" id="376730"/>
    <lineage>
        <taxon>Bacteria</taxon>
        <taxon>Pseudomonadati</taxon>
        <taxon>Bacteroidota</taxon>
        <taxon>Flavobacteriia</taxon>
        <taxon>Flavobacteriales</taxon>
        <taxon>Flavobacteriaceae</taxon>
        <taxon>Zhouia</taxon>
    </lineage>
</organism>
<dbReference type="PROSITE" id="PS50042">
    <property type="entry name" value="CNMP_BINDING_3"/>
    <property type="match status" value="1"/>
</dbReference>
<keyword evidence="2" id="KW-0808">Transferase</keyword>
<dbReference type="EMBL" id="FPAG01000009">
    <property type="protein sequence ID" value="SFT12829.1"/>
    <property type="molecule type" value="Genomic_DNA"/>
</dbReference>
<proteinExistence type="predicted"/>
<gene>
    <name evidence="2" type="ORF">SAMN04487906_3114</name>
</gene>
<dbReference type="OrthoDB" id="5457083at2"/>
<name>A0A1I6VGM4_9FLAO</name>
<accession>A0A1I6VGM4</accession>
<dbReference type="GO" id="GO:0016301">
    <property type="term" value="F:kinase activity"/>
    <property type="evidence" value="ECO:0007669"/>
    <property type="project" value="UniProtKB-KW"/>
</dbReference>
<evidence type="ECO:0000313" key="3">
    <source>
        <dbReference type="Proteomes" id="UP000183209"/>
    </source>
</evidence>
<dbReference type="InterPro" id="IPR014710">
    <property type="entry name" value="RmlC-like_jellyroll"/>
</dbReference>
<keyword evidence="2" id="KW-0418">Kinase</keyword>
<feature type="domain" description="Cyclic nucleotide-binding" evidence="1">
    <location>
        <begin position="8"/>
        <end position="128"/>
    </location>
</feature>
<dbReference type="InterPro" id="IPR018490">
    <property type="entry name" value="cNMP-bd_dom_sf"/>
</dbReference>
<dbReference type="CDD" id="cd00038">
    <property type="entry name" value="CAP_ED"/>
    <property type="match status" value="1"/>
</dbReference>
<dbReference type="SMART" id="SM00100">
    <property type="entry name" value="cNMP"/>
    <property type="match status" value="1"/>
</dbReference>
<dbReference type="PANTHER" id="PTHR24567:SF26">
    <property type="entry name" value="REGULATORY PROTEIN YEIL"/>
    <property type="match status" value="1"/>
</dbReference>
<dbReference type="InterPro" id="IPR000595">
    <property type="entry name" value="cNMP-bd_dom"/>
</dbReference>
<evidence type="ECO:0000313" key="2">
    <source>
        <dbReference type="EMBL" id="SFT12829.1"/>
    </source>
</evidence>
<dbReference type="PANTHER" id="PTHR24567">
    <property type="entry name" value="CRP FAMILY TRANSCRIPTIONAL REGULATORY PROTEIN"/>
    <property type="match status" value="1"/>
</dbReference>
<reference evidence="2 3" key="1">
    <citation type="submission" date="2016-10" db="EMBL/GenBank/DDBJ databases">
        <authorList>
            <person name="de Groot N.N."/>
        </authorList>
    </citation>
    <scope>NUCLEOTIDE SEQUENCE [LARGE SCALE GENOMIC DNA]</scope>
    <source>
        <strain evidence="2 3">CGMCC 1.6114</strain>
    </source>
</reference>
<dbReference type="SUPFAM" id="SSF51206">
    <property type="entry name" value="cAMP-binding domain-like"/>
    <property type="match status" value="1"/>
</dbReference>
<evidence type="ECO:0000259" key="1">
    <source>
        <dbReference type="PROSITE" id="PS50042"/>
    </source>
</evidence>
<dbReference type="Gene3D" id="2.60.120.10">
    <property type="entry name" value="Jelly Rolls"/>
    <property type="match status" value="1"/>
</dbReference>
<dbReference type="Proteomes" id="UP000183209">
    <property type="component" value="Unassembled WGS sequence"/>
</dbReference>
<sequence length="187" mass="21536">MIRKNPKLLHYLTETLIQEIPVDIMVNTYKAGAVILDQNKRVSNVYIIKQGVTKCYLTEDNGTQFIQEFFGEGELFGEVETLKGGLSFCCIEAINPVEIIQIPAKVFMTLLDTDKKFNRLILEALTNKIQYKAIRHAYNQSHTIEDKIQRLEKDFPELFQKLAKQDIANYLGITPRSLNRVLNKTKL</sequence>
<dbReference type="InterPro" id="IPR050397">
    <property type="entry name" value="Env_Response_Regulators"/>
</dbReference>
<dbReference type="GO" id="GO:0003700">
    <property type="term" value="F:DNA-binding transcription factor activity"/>
    <property type="evidence" value="ECO:0007669"/>
    <property type="project" value="TreeGrafter"/>
</dbReference>
<dbReference type="RefSeq" id="WP_074979993.1">
    <property type="nucleotide sequence ID" value="NZ_FPAG01000009.1"/>
</dbReference>
<dbReference type="GO" id="GO:0005829">
    <property type="term" value="C:cytosol"/>
    <property type="evidence" value="ECO:0007669"/>
    <property type="project" value="TreeGrafter"/>
</dbReference>
<dbReference type="Pfam" id="PF00027">
    <property type="entry name" value="cNMP_binding"/>
    <property type="match status" value="1"/>
</dbReference>
<dbReference type="AlphaFoldDB" id="A0A1I6VGM4"/>
<protein>
    <submittedName>
        <fullName evidence="2">cAMP-binding domain of CRP or a regulatory subunit of cAMP-dependent protein kinases</fullName>
    </submittedName>
</protein>